<evidence type="ECO:0000313" key="10">
    <source>
        <dbReference type="Proteomes" id="UP000027341"/>
    </source>
</evidence>
<evidence type="ECO:0000256" key="1">
    <source>
        <dbReference type="ARBA" id="ARBA00022490"/>
    </source>
</evidence>
<reference evidence="9 10" key="1">
    <citation type="submission" date="2014-04" db="EMBL/GenBank/DDBJ databases">
        <title>Draft genome sequence of Hydrogenovibrio marinus MH-110, a model organism for aerobic H2 metabolism.</title>
        <authorList>
            <person name="Cha H.J."/>
            <person name="Jo B.H."/>
            <person name="Hwang B.H."/>
        </authorList>
    </citation>
    <scope>NUCLEOTIDE SEQUENCE [LARGE SCALE GENOMIC DNA]</scope>
    <source>
        <strain evidence="9 10">MH-110</strain>
    </source>
</reference>
<name>A0A066ZXT8_HYDMR</name>
<dbReference type="GO" id="GO:0009318">
    <property type="term" value="C:exodeoxyribonuclease VII complex"/>
    <property type="evidence" value="ECO:0007669"/>
    <property type="project" value="UniProtKB-UniRule"/>
</dbReference>
<comment type="caution">
    <text evidence="9">The sequence shown here is derived from an EMBL/GenBank/DDBJ whole genome shotgun (WGS) entry which is preliminary data.</text>
</comment>
<evidence type="ECO:0000256" key="5">
    <source>
        <dbReference type="RuleBase" id="RU004355"/>
    </source>
</evidence>
<dbReference type="STRING" id="28885.EI16_02255"/>
<keyword evidence="10" id="KW-1185">Reference proteome</keyword>
<dbReference type="InterPro" id="IPR025824">
    <property type="entry name" value="OB-fold_nuc-bd_dom"/>
</dbReference>
<dbReference type="Pfam" id="PF02601">
    <property type="entry name" value="Exonuc_VII_L"/>
    <property type="match status" value="1"/>
</dbReference>
<sequence length="528" mass="59595">MILLEVPFAEKDIAKSVGARWNPVEKKWYVPDDLSSDLAPFERWLPQDAAHESTQQIVLPGSNEATSSNEKEKGIPLSQLMSQVQLAIRKQFTGAVWVTAEVANMNERRGHWYFELTETTEEGAQLASCRAMIWQSQAERLLRKFADETGSDLAPGQKVLLMVEPTFHEKFGFSLVIQDIDPSFTLGELEAALQAVRKQLISEKLYDKNKAFSMPKDFYRVAVIAPPSAAGLGDFRADADLLVKHKLCEFKYFYSAFQGENVEKEMLLAFEAFLALHQSNHFDALIIIRGGGAKLDLQPLNNYALAKAIANMQLPVLTGIGHERDNTLLDEVCAVRFDTPSKVIGAVQRAIVTSAQTAKQNWLFIEKASLLYVQRQKQQLQEMESRIQTKSLQSLHLHKQNLTPLMIHIQQQSIRKLNQQQHLLEQCFDTIFHQATNQVQLQKQNLSHYRDILLLRPAKLLESAKQNAQQLIGFILSSGPKTQLNRGFAMIKAKDTQKPITTKELAAQQDTLEIQFSDGSIDVSVIKE</sequence>
<dbReference type="EC" id="3.1.11.6" evidence="5"/>
<feature type="domain" description="Exonuclease VII large subunit C-terminal" evidence="6">
    <location>
        <begin position="205"/>
        <end position="523"/>
    </location>
</feature>
<dbReference type="Proteomes" id="UP000027341">
    <property type="component" value="Unassembled WGS sequence"/>
</dbReference>
<dbReference type="InterPro" id="IPR043764">
    <property type="entry name" value="DUF5710"/>
</dbReference>
<keyword evidence="1" id="KW-0963">Cytoplasm</keyword>
<evidence type="ECO:0000256" key="2">
    <source>
        <dbReference type="ARBA" id="ARBA00022722"/>
    </source>
</evidence>
<comment type="subcellular location">
    <subcellularLocation>
        <location evidence="5">Cytoplasm</location>
    </subcellularLocation>
</comment>
<organism evidence="9 10">
    <name type="scientific">Hydrogenovibrio marinus</name>
    <dbReference type="NCBI Taxonomy" id="28885"/>
    <lineage>
        <taxon>Bacteria</taxon>
        <taxon>Pseudomonadati</taxon>
        <taxon>Pseudomonadota</taxon>
        <taxon>Gammaproteobacteria</taxon>
        <taxon>Thiotrichales</taxon>
        <taxon>Piscirickettsiaceae</taxon>
        <taxon>Hydrogenovibrio</taxon>
    </lineage>
</organism>
<keyword evidence="2 5" id="KW-0540">Nuclease</keyword>
<comment type="similarity">
    <text evidence="5">Belongs to the XseA family.</text>
</comment>
<dbReference type="RefSeq" id="WP_029908978.1">
    <property type="nucleotide sequence ID" value="NZ_AP020335.1"/>
</dbReference>
<proteinExistence type="inferred from homology"/>
<keyword evidence="4 5" id="KW-0269">Exonuclease</keyword>
<dbReference type="GO" id="GO:0003676">
    <property type="term" value="F:nucleic acid binding"/>
    <property type="evidence" value="ECO:0007669"/>
    <property type="project" value="InterPro"/>
</dbReference>
<dbReference type="PANTHER" id="PTHR30008">
    <property type="entry name" value="EXODEOXYRIBONUCLEASE 7 LARGE SUBUNIT"/>
    <property type="match status" value="1"/>
</dbReference>
<feature type="domain" description="DUF5710" evidence="8">
    <location>
        <begin position="2"/>
        <end position="46"/>
    </location>
</feature>
<dbReference type="PANTHER" id="PTHR30008:SF0">
    <property type="entry name" value="EXODEOXYRIBONUCLEASE 7 LARGE SUBUNIT"/>
    <property type="match status" value="1"/>
</dbReference>
<dbReference type="NCBIfam" id="TIGR00237">
    <property type="entry name" value="xseA"/>
    <property type="match status" value="1"/>
</dbReference>
<dbReference type="GO" id="GO:0006308">
    <property type="term" value="P:DNA catabolic process"/>
    <property type="evidence" value="ECO:0007669"/>
    <property type="project" value="UniProtKB-UniRule"/>
</dbReference>
<accession>A0A066ZXT8</accession>
<dbReference type="EMBL" id="JMIU01000001">
    <property type="protein sequence ID" value="KDN95151.1"/>
    <property type="molecule type" value="Genomic_DNA"/>
</dbReference>
<protein>
    <recommendedName>
        <fullName evidence="5">Exodeoxyribonuclease 7 large subunit</fullName>
        <ecNumber evidence="5">3.1.11.6</ecNumber>
    </recommendedName>
</protein>
<evidence type="ECO:0000256" key="3">
    <source>
        <dbReference type="ARBA" id="ARBA00022801"/>
    </source>
</evidence>
<evidence type="ECO:0000259" key="6">
    <source>
        <dbReference type="Pfam" id="PF02601"/>
    </source>
</evidence>
<dbReference type="AlphaFoldDB" id="A0A066ZXT8"/>
<comment type="catalytic activity">
    <reaction evidence="5">
        <text>Exonucleolytic cleavage in either 5'- to 3'- or 3'- to 5'-direction to yield nucleoside 5'-phosphates.</text>
        <dbReference type="EC" id="3.1.11.6"/>
    </reaction>
</comment>
<dbReference type="Pfam" id="PF13742">
    <property type="entry name" value="tRNA_anti_2"/>
    <property type="match status" value="1"/>
</dbReference>
<evidence type="ECO:0000256" key="4">
    <source>
        <dbReference type="ARBA" id="ARBA00022839"/>
    </source>
</evidence>
<dbReference type="CDD" id="cd04489">
    <property type="entry name" value="ExoVII_LU_OBF"/>
    <property type="match status" value="1"/>
</dbReference>
<dbReference type="GO" id="GO:0008855">
    <property type="term" value="F:exodeoxyribonuclease VII activity"/>
    <property type="evidence" value="ECO:0007669"/>
    <property type="project" value="UniProtKB-UniRule"/>
</dbReference>
<evidence type="ECO:0000259" key="7">
    <source>
        <dbReference type="Pfam" id="PF13742"/>
    </source>
</evidence>
<evidence type="ECO:0000313" key="9">
    <source>
        <dbReference type="EMBL" id="KDN95151.1"/>
    </source>
</evidence>
<dbReference type="InterPro" id="IPR003753">
    <property type="entry name" value="Exonuc_VII_L"/>
</dbReference>
<keyword evidence="3 5" id="KW-0378">Hydrolase</keyword>
<dbReference type="GO" id="GO:0005737">
    <property type="term" value="C:cytoplasm"/>
    <property type="evidence" value="ECO:0007669"/>
    <property type="project" value="UniProtKB-SubCell"/>
</dbReference>
<dbReference type="Pfam" id="PF18974">
    <property type="entry name" value="DUF5710"/>
    <property type="match status" value="1"/>
</dbReference>
<gene>
    <name evidence="9" type="ORF">EI16_02255</name>
</gene>
<feature type="domain" description="OB-fold nucleic acid binding" evidence="7">
    <location>
        <begin position="76"/>
        <end position="181"/>
    </location>
</feature>
<dbReference type="InterPro" id="IPR020579">
    <property type="entry name" value="Exonuc_VII_lsu_C"/>
</dbReference>
<evidence type="ECO:0000259" key="8">
    <source>
        <dbReference type="Pfam" id="PF18974"/>
    </source>
</evidence>